<dbReference type="eggNOG" id="COG2814">
    <property type="taxonomic scope" value="Bacteria"/>
</dbReference>
<dbReference type="InterPro" id="IPR020846">
    <property type="entry name" value="MFS_dom"/>
</dbReference>
<feature type="transmembrane region" description="Helical" evidence="5">
    <location>
        <begin position="151"/>
        <end position="173"/>
    </location>
</feature>
<evidence type="ECO:0000256" key="1">
    <source>
        <dbReference type="ARBA" id="ARBA00004141"/>
    </source>
</evidence>
<keyword evidence="8" id="KW-1185">Reference proteome</keyword>
<sequence>MVTIYQEANSQAIRADEFDLSKSSSTRITITCFVAWVLSVYDFTLFGTLLPEISKSFNWSVSRSTEVATWVTVGTFIVSVGLGPFLDRYGRRTMLIVTVLGAAFSSGATGLAMGAVSVVLIRAFSGFGYSEEVVNSMYINEVYRNSSRRGLVYGFVQGGWPVGALIAAGLTAILLPIVGWRWCFVIAMVPSVCVAVSARKLPESPVFLALRASEQNAASRPKASLRDLFTPGIRLHSVCTLLVWFCNWMTVQVLLVLGTTVLTVGKGVSFENSLIVLVSGNAIGYLGFIVHGWLGDRIGRRLTVIVGWSCAFVVTACMLLGPKHATFVYAMYALSLFFVSGPVAALMFYFGESYPPQIRGMGMNFAHIMGPVGAIAGAGLLSVLLSSGMPMIHAAFITGSLPMLCAVLLMFGTRKIDQSIGS</sequence>
<dbReference type="InterPro" id="IPR011701">
    <property type="entry name" value="MFS"/>
</dbReference>
<gene>
    <name evidence="7" type="ordered locus">Bphy_4906</name>
</gene>
<dbReference type="PROSITE" id="PS00216">
    <property type="entry name" value="SUGAR_TRANSPORT_1"/>
    <property type="match status" value="1"/>
</dbReference>
<feature type="transmembrane region" description="Helical" evidence="5">
    <location>
        <begin position="391"/>
        <end position="412"/>
    </location>
</feature>
<feature type="transmembrane region" description="Helical" evidence="5">
    <location>
        <begin position="327"/>
        <end position="350"/>
    </location>
</feature>
<dbReference type="PROSITE" id="PS50850">
    <property type="entry name" value="MFS"/>
    <property type="match status" value="1"/>
</dbReference>
<evidence type="ECO:0000259" key="6">
    <source>
        <dbReference type="PROSITE" id="PS50850"/>
    </source>
</evidence>
<keyword evidence="3 5" id="KW-1133">Transmembrane helix</keyword>
<evidence type="ECO:0000256" key="4">
    <source>
        <dbReference type="ARBA" id="ARBA00023136"/>
    </source>
</evidence>
<evidence type="ECO:0000256" key="2">
    <source>
        <dbReference type="ARBA" id="ARBA00022692"/>
    </source>
</evidence>
<feature type="transmembrane region" description="Helical" evidence="5">
    <location>
        <begin position="302"/>
        <end position="321"/>
    </location>
</feature>
<dbReference type="GO" id="GO:0046943">
    <property type="term" value="F:carboxylic acid transmembrane transporter activity"/>
    <property type="evidence" value="ECO:0007669"/>
    <property type="project" value="TreeGrafter"/>
</dbReference>
<keyword evidence="2 5" id="KW-0812">Transmembrane</keyword>
<dbReference type="SUPFAM" id="SSF103473">
    <property type="entry name" value="MFS general substrate transporter"/>
    <property type="match status" value="1"/>
</dbReference>
<feature type="domain" description="Major facilitator superfamily (MFS) profile" evidence="6">
    <location>
        <begin position="28"/>
        <end position="417"/>
    </location>
</feature>
<dbReference type="Gene3D" id="1.20.1250.20">
    <property type="entry name" value="MFS general substrate transporter like domains"/>
    <property type="match status" value="2"/>
</dbReference>
<evidence type="ECO:0000256" key="3">
    <source>
        <dbReference type="ARBA" id="ARBA00022989"/>
    </source>
</evidence>
<reference evidence="8" key="1">
    <citation type="journal article" date="2014" name="Stand. Genomic Sci.">
        <title>Complete genome sequence of Burkholderia phymatum STM815(T), a broad host range and efficient nitrogen-fixing symbiont of Mimosa species.</title>
        <authorList>
            <person name="Moulin L."/>
            <person name="Klonowska A."/>
            <person name="Caroline B."/>
            <person name="Booth K."/>
            <person name="Vriezen J.A."/>
            <person name="Melkonian R."/>
            <person name="James E.K."/>
            <person name="Young J.P."/>
            <person name="Bena G."/>
            <person name="Hauser L."/>
            <person name="Land M."/>
            <person name="Kyrpides N."/>
            <person name="Bruce D."/>
            <person name="Chain P."/>
            <person name="Copeland A."/>
            <person name="Pitluck S."/>
            <person name="Woyke T."/>
            <person name="Lizotte-Waniewski M."/>
            <person name="Bristow J."/>
            <person name="Riley M."/>
        </authorList>
    </citation>
    <scope>NUCLEOTIDE SEQUENCE [LARGE SCALE GENOMIC DNA]</scope>
    <source>
        <strain evidence="8">DSM 17167 / CIP 108236 / LMG 21445 / STM815</strain>
    </source>
</reference>
<feature type="transmembrane region" description="Helical" evidence="5">
    <location>
        <begin position="274"/>
        <end position="295"/>
    </location>
</feature>
<dbReference type="EMBL" id="CP001044">
    <property type="protein sequence ID" value="ACC74007.1"/>
    <property type="molecule type" value="Genomic_DNA"/>
</dbReference>
<dbReference type="STRING" id="391038.Bphy_4906"/>
<protein>
    <submittedName>
        <fullName evidence="7">Major facilitator superfamily MFS_1</fullName>
    </submittedName>
</protein>
<name>B2JSI7_PARP8</name>
<dbReference type="GO" id="GO:0005886">
    <property type="term" value="C:plasma membrane"/>
    <property type="evidence" value="ECO:0007669"/>
    <property type="project" value="TreeGrafter"/>
</dbReference>
<dbReference type="Pfam" id="PF07690">
    <property type="entry name" value="MFS_1"/>
    <property type="match status" value="1"/>
</dbReference>
<dbReference type="AlphaFoldDB" id="B2JSI7"/>
<dbReference type="HOGENOM" id="CLU_001265_46_16_4"/>
<dbReference type="KEGG" id="bph:Bphy_4906"/>
<dbReference type="InterPro" id="IPR005829">
    <property type="entry name" value="Sugar_transporter_CS"/>
</dbReference>
<dbReference type="PANTHER" id="PTHR23508:SF10">
    <property type="entry name" value="CARBOXYLIC ACID TRANSPORTER PROTEIN HOMOLOG"/>
    <property type="match status" value="1"/>
</dbReference>
<dbReference type="InterPro" id="IPR036259">
    <property type="entry name" value="MFS_trans_sf"/>
</dbReference>
<feature type="transmembrane region" description="Helical" evidence="5">
    <location>
        <begin position="241"/>
        <end position="262"/>
    </location>
</feature>
<dbReference type="PANTHER" id="PTHR23508">
    <property type="entry name" value="CARBOXYLIC ACID TRANSPORTER PROTEIN HOMOLOG"/>
    <property type="match status" value="1"/>
</dbReference>
<proteinExistence type="predicted"/>
<evidence type="ECO:0000313" key="7">
    <source>
        <dbReference type="EMBL" id="ACC74007.1"/>
    </source>
</evidence>
<comment type="subcellular location">
    <subcellularLocation>
        <location evidence="1">Membrane</location>
        <topology evidence="1">Multi-pass membrane protein</topology>
    </subcellularLocation>
</comment>
<feature type="transmembrane region" description="Helical" evidence="5">
    <location>
        <begin position="28"/>
        <end position="47"/>
    </location>
</feature>
<organism evidence="7 8">
    <name type="scientific">Paraburkholderia phymatum (strain DSM 17167 / CIP 108236 / LMG 21445 / STM815)</name>
    <name type="common">Burkholderia phymatum</name>
    <dbReference type="NCBI Taxonomy" id="391038"/>
    <lineage>
        <taxon>Bacteria</taxon>
        <taxon>Pseudomonadati</taxon>
        <taxon>Pseudomonadota</taxon>
        <taxon>Betaproteobacteria</taxon>
        <taxon>Burkholderiales</taxon>
        <taxon>Burkholderiaceae</taxon>
        <taxon>Paraburkholderia</taxon>
    </lineage>
</organism>
<feature type="transmembrane region" description="Helical" evidence="5">
    <location>
        <begin position="362"/>
        <end position="385"/>
    </location>
</feature>
<evidence type="ECO:0000256" key="5">
    <source>
        <dbReference type="SAM" id="Phobius"/>
    </source>
</evidence>
<dbReference type="Proteomes" id="UP000001192">
    <property type="component" value="Chromosome 2"/>
</dbReference>
<feature type="transmembrane region" description="Helical" evidence="5">
    <location>
        <begin position="93"/>
        <end position="113"/>
    </location>
</feature>
<feature type="transmembrane region" description="Helical" evidence="5">
    <location>
        <begin position="67"/>
        <end position="86"/>
    </location>
</feature>
<accession>B2JSI7</accession>
<keyword evidence="4 5" id="KW-0472">Membrane</keyword>
<evidence type="ECO:0000313" key="8">
    <source>
        <dbReference type="Proteomes" id="UP000001192"/>
    </source>
</evidence>